<evidence type="ECO:0000313" key="1">
    <source>
        <dbReference type="EMBL" id="SUZ93223.1"/>
    </source>
</evidence>
<dbReference type="EMBL" id="UINC01002128">
    <property type="protein sequence ID" value="SUZ93223.1"/>
    <property type="molecule type" value="Genomic_DNA"/>
</dbReference>
<gene>
    <name evidence="1" type="ORF">METZ01_LOCUS46077</name>
</gene>
<sequence length="39" mass="4592">MLAEDNSSILRWTHKVVQQNTDIVTFTKRLTDVLILYKT</sequence>
<proteinExistence type="predicted"/>
<protein>
    <submittedName>
        <fullName evidence="1">Uncharacterized protein</fullName>
    </submittedName>
</protein>
<dbReference type="AlphaFoldDB" id="A0A381RWC3"/>
<organism evidence="1">
    <name type="scientific">marine metagenome</name>
    <dbReference type="NCBI Taxonomy" id="408172"/>
    <lineage>
        <taxon>unclassified sequences</taxon>
        <taxon>metagenomes</taxon>
        <taxon>ecological metagenomes</taxon>
    </lineage>
</organism>
<accession>A0A381RWC3</accession>
<reference evidence="1" key="1">
    <citation type="submission" date="2018-05" db="EMBL/GenBank/DDBJ databases">
        <authorList>
            <person name="Lanie J.A."/>
            <person name="Ng W.-L."/>
            <person name="Kazmierczak K.M."/>
            <person name="Andrzejewski T.M."/>
            <person name="Davidsen T.M."/>
            <person name="Wayne K.J."/>
            <person name="Tettelin H."/>
            <person name="Glass J.I."/>
            <person name="Rusch D."/>
            <person name="Podicherti R."/>
            <person name="Tsui H.-C.T."/>
            <person name="Winkler M.E."/>
        </authorList>
    </citation>
    <scope>NUCLEOTIDE SEQUENCE</scope>
</reference>
<name>A0A381RWC3_9ZZZZ</name>